<reference evidence="2" key="1">
    <citation type="journal article" date="2019" name="Int. J. Syst. Evol. Microbiol.">
        <title>The Global Catalogue of Microorganisms (GCM) 10K type strain sequencing project: providing services to taxonomists for standard genome sequencing and annotation.</title>
        <authorList>
            <consortium name="The Broad Institute Genomics Platform"/>
            <consortium name="The Broad Institute Genome Sequencing Center for Infectious Disease"/>
            <person name="Wu L."/>
            <person name="Ma J."/>
        </authorList>
    </citation>
    <scope>NUCLEOTIDE SEQUENCE [LARGE SCALE GENOMIC DNA]</scope>
    <source>
        <strain evidence="2">CGMCC 1.16619</strain>
    </source>
</reference>
<gene>
    <name evidence="1" type="ORF">ACFPPA_14140</name>
</gene>
<dbReference type="RefSeq" id="WP_377321006.1">
    <property type="nucleotide sequence ID" value="NZ_JBHSNF010000003.1"/>
</dbReference>
<sequence length="219" mass="23271">MSGFPGSPRILKSGIVLIDAASGAVLRVIALQYNPDSLTRSLQVQAVSADGGDRSEALRLKGPPVETLKLEAEIDATDQLEFPEQNGIATQSGIFAQLAALETMVYPTSGQLRANDVLAQIGTLEIVPMETPLALFVWSKSRILPVRVTEFGITEEAFDTALNPIRAKVSLGLRVLSVNDVPSGHKAASLFMNYLRQKEQLAGSSAAQPLSAFGITGVP</sequence>
<protein>
    <submittedName>
        <fullName evidence="1">Uncharacterized protein</fullName>
    </submittedName>
</protein>
<dbReference type="Proteomes" id="UP001596114">
    <property type="component" value="Unassembled WGS sequence"/>
</dbReference>
<accession>A0ABW0QTF4</accession>
<dbReference type="EMBL" id="JBHSNF010000003">
    <property type="protein sequence ID" value="MFC5526877.1"/>
    <property type="molecule type" value="Genomic_DNA"/>
</dbReference>
<evidence type="ECO:0000313" key="1">
    <source>
        <dbReference type="EMBL" id="MFC5526877.1"/>
    </source>
</evidence>
<keyword evidence="2" id="KW-1185">Reference proteome</keyword>
<proteinExistence type="predicted"/>
<comment type="caution">
    <text evidence="1">The sequence shown here is derived from an EMBL/GenBank/DDBJ whole genome shotgun (WGS) entry which is preliminary data.</text>
</comment>
<evidence type="ECO:0000313" key="2">
    <source>
        <dbReference type="Proteomes" id="UP001596114"/>
    </source>
</evidence>
<organism evidence="1 2">
    <name type="scientific">Rhodanobacter ginsengisoli</name>
    <dbReference type="NCBI Taxonomy" id="418646"/>
    <lineage>
        <taxon>Bacteria</taxon>
        <taxon>Pseudomonadati</taxon>
        <taxon>Pseudomonadota</taxon>
        <taxon>Gammaproteobacteria</taxon>
        <taxon>Lysobacterales</taxon>
        <taxon>Rhodanobacteraceae</taxon>
        <taxon>Rhodanobacter</taxon>
    </lineage>
</organism>
<name>A0ABW0QTF4_9GAMM</name>